<feature type="transmembrane region" description="Helical" evidence="5">
    <location>
        <begin position="93"/>
        <end position="113"/>
    </location>
</feature>
<keyword evidence="2 5" id="KW-0812">Transmembrane</keyword>
<feature type="domain" description="O-antigen ligase-related" evidence="6">
    <location>
        <begin position="215"/>
        <end position="367"/>
    </location>
</feature>
<sequence>MKDYAQTAVLTDAYSVEVGKEPDMPRKETVKPQRLMSPPGQMASGFASVLVFAFPLLMLAVPRGAGVFLIGIVLLLIMSAGSLAELHRQYRHVLLPVWLSVGAILAVQLVSRYTFGLPWDVLDNPSRVLAIPLVCLVVLRYRPNPMLLWKGIPPGLLLALLIVAYQFFIDKDSRPGAWTFIIAFANMVATLGVVGFFRPGQTHRDHVAAWLCPALAMLVLIMNGSRGAWLALVLTVVGSIYFRYQKFNLKVAVISLCSLALIGTAAWTLPNSPFKERLEQARHDIAEFHKGNTDTSLGERLVIFQLATSAVRQHPLTGVGSGQFGSLTDALPGCPADEKEICTLKHAHNDLLDAAATTGLPGLAAFLSLLLVPGFIFWRAWMRTCGRDEIAPYLGKAGFGAVVASLICGFSQVTMAHQANIAFYASLIGLMLGLLAVRMRAFTQNTQDQP</sequence>
<feature type="transmembrane region" description="Helical" evidence="5">
    <location>
        <begin position="251"/>
        <end position="269"/>
    </location>
</feature>
<evidence type="ECO:0000259" key="6">
    <source>
        <dbReference type="Pfam" id="PF04932"/>
    </source>
</evidence>
<comment type="subcellular location">
    <subcellularLocation>
        <location evidence="1">Membrane</location>
        <topology evidence="1">Multi-pass membrane protein</topology>
    </subcellularLocation>
</comment>
<evidence type="ECO:0000313" key="7">
    <source>
        <dbReference type="EMBL" id="GGP22956.1"/>
    </source>
</evidence>
<feature type="transmembrane region" description="Helical" evidence="5">
    <location>
        <begin position="175"/>
        <end position="197"/>
    </location>
</feature>
<feature type="transmembrane region" description="Helical" evidence="5">
    <location>
        <begin position="421"/>
        <end position="437"/>
    </location>
</feature>
<dbReference type="InterPro" id="IPR007016">
    <property type="entry name" value="O-antigen_ligase-rel_domated"/>
</dbReference>
<keyword evidence="3 5" id="KW-1133">Transmembrane helix</keyword>
<feature type="transmembrane region" description="Helical" evidence="5">
    <location>
        <begin position="42"/>
        <end position="61"/>
    </location>
</feature>
<protein>
    <recommendedName>
        <fullName evidence="6">O-antigen ligase-related domain-containing protein</fullName>
    </recommendedName>
</protein>
<dbReference type="PANTHER" id="PTHR37422:SF23">
    <property type="entry name" value="TEICHURONIC ACID BIOSYNTHESIS PROTEIN TUAE"/>
    <property type="match status" value="1"/>
</dbReference>
<feature type="transmembrane region" description="Helical" evidence="5">
    <location>
        <begin position="67"/>
        <end position="86"/>
    </location>
</feature>
<dbReference type="PANTHER" id="PTHR37422">
    <property type="entry name" value="TEICHURONIC ACID BIOSYNTHESIS PROTEIN TUAE"/>
    <property type="match status" value="1"/>
</dbReference>
<keyword evidence="4 5" id="KW-0472">Membrane</keyword>
<keyword evidence="8" id="KW-1185">Reference proteome</keyword>
<accession>A0ABQ2PC89</accession>
<evidence type="ECO:0000256" key="2">
    <source>
        <dbReference type="ARBA" id="ARBA00022692"/>
    </source>
</evidence>
<gene>
    <name evidence="7" type="ORF">GCM10010970_29560</name>
</gene>
<name>A0ABQ2PC89_9NEIS</name>
<proteinExistence type="predicted"/>
<comment type="caution">
    <text evidence="7">The sequence shown here is derived from an EMBL/GenBank/DDBJ whole genome shotgun (WGS) entry which is preliminary data.</text>
</comment>
<evidence type="ECO:0000256" key="5">
    <source>
        <dbReference type="SAM" id="Phobius"/>
    </source>
</evidence>
<evidence type="ECO:0000256" key="4">
    <source>
        <dbReference type="ARBA" id="ARBA00023136"/>
    </source>
</evidence>
<evidence type="ECO:0000313" key="8">
    <source>
        <dbReference type="Proteomes" id="UP000637267"/>
    </source>
</evidence>
<feature type="transmembrane region" description="Helical" evidence="5">
    <location>
        <begin position="228"/>
        <end position="244"/>
    </location>
</feature>
<feature type="transmembrane region" description="Helical" evidence="5">
    <location>
        <begin position="393"/>
        <end position="415"/>
    </location>
</feature>
<dbReference type="InterPro" id="IPR051533">
    <property type="entry name" value="WaaL-like"/>
</dbReference>
<feature type="transmembrane region" description="Helical" evidence="5">
    <location>
        <begin position="360"/>
        <end position="381"/>
    </location>
</feature>
<feature type="transmembrane region" description="Helical" evidence="5">
    <location>
        <begin position="148"/>
        <end position="169"/>
    </location>
</feature>
<dbReference type="Pfam" id="PF04932">
    <property type="entry name" value="Wzy_C"/>
    <property type="match status" value="1"/>
</dbReference>
<evidence type="ECO:0000256" key="3">
    <source>
        <dbReference type="ARBA" id="ARBA00022989"/>
    </source>
</evidence>
<evidence type="ECO:0000256" key="1">
    <source>
        <dbReference type="ARBA" id="ARBA00004141"/>
    </source>
</evidence>
<organism evidence="7 8">
    <name type="scientific">Silvimonas iriomotensis</name>
    <dbReference type="NCBI Taxonomy" id="449662"/>
    <lineage>
        <taxon>Bacteria</taxon>
        <taxon>Pseudomonadati</taxon>
        <taxon>Pseudomonadota</taxon>
        <taxon>Betaproteobacteria</taxon>
        <taxon>Neisseriales</taxon>
        <taxon>Chitinibacteraceae</taxon>
        <taxon>Silvimonas</taxon>
    </lineage>
</organism>
<dbReference type="Proteomes" id="UP000637267">
    <property type="component" value="Unassembled WGS sequence"/>
</dbReference>
<dbReference type="EMBL" id="BMLX01000004">
    <property type="protein sequence ID" value="GGP22956.1"/>
    <property type="molecule type" value="Genomic_DNA"/>
</dbReference>
<reference evidence="8" key="1">
    <citation type="journal article" date="2019" name="Int. J. Syst. Evol. Microbiol.">
        <title>The Global Catalogue of Microorganisms (GCM) 10K type strain sequencing project: providing services to taxonomists for standard genome sequencing and annotation.</title>
        <authorList>
            <consortium name="The Broad Institute Genomics Platform"/>
            <consortium name="The Broad Institute Genome Sequencing Center for Infectious Disease"/>
            <person name="Wu L."/>
            <person name="Ma J."/>
        </authorList>
    </citation>
    <scope>NUCLEOTIDE SEQUENCE [LARGE SCALE GENOMIC DNA]</scope>
    <source>
        <strain evidence="8">CGMCC 1.8859</strain>
    </source>
</reference>